<evidence type="ECO:0000256" key="1">
    <source>
        <dbReference type="ARBA" id="ARBA00004141"/>
    </source>
</evidence>
<organism evidence="6">
    <name type="scientific">Marseillevirus LCMAC202</name>
    <dbReference type="NCBI Taxonomy" id="2506606"/>
    <lineage>
        <taxon>Viruses</taxon>
        <taxon>Varidnaviria</taxon>
        <taxon>Bamfordvirae</taxon>
        <taxon>Nucleocytoviricota</taxon>
        <taxon>Megaviricetes</taxon>
        <taxon>Pimascovirales</taxon>
        <taxon>Pimascovirales incertae sedis</taxon>
        <taxon>Marseilleviridae</taxon>
    </lineage>
</organism>
<feature type="transmembrane region" description="Helical" evidence="5">
    <location>
        <begin position="96"/>
        <end position="117"/>
    </location>
</feature>
<gene>
    <name evidence="6" type="ORF">LCMAC202_00680</name>
</gene>
<keyword evidence="3 5" id="KW-1133">Transmembrane helix</keyword>
<feature type="transmembrane region" description="Helical" evidence="5">
    <location>
        <begin position="43"/>
        <end position="62"/>
    </location>
</feature>
<protein>
    <submittedName>
        <fullName evidence="6">Inhibitor of apoptosis-promoting Bax1</fullName>
    </submittedName>
</protein>
<proteinExistence type="predicted"/>
<dbReference type="Pfam" id="PF01027">
    <property type="entry name" value="Bax1-I"/>
    <property type="match status" value="1"/>
</dbReference>
<keyword evidence="2 5" id="KW-0812">Transmembrane</keyword>
<feature type="transmembrane region" description="Helical" evidence="5">
    <location>
        <begin position="129"/>
        <end position="147"/>
    </location>
</feature>
<feature type="transmembrane region" description="Helical" evidence="5">
    <location>
        <begin position="12"/>
        <end position="28"/>
    </location>
</feature>
<dbReference type="GO" id="GO:0016020">
    <property type="term" value="C:membrane"/>
    <property type="evidence" value="ECO:0007669"/>
    <property type="project" value="UniProtKB-SubCell"/>
</dbReference>
<comment type="subcellular location">
    <subcellularLocation>
        <location evidence="1">Membrane</location>
        <topology evidence="1">Multi-pass membrane protein</topology>
    </subcellularLocation>
</comment>
<keyword evidence="4 5" id="KW-0472">Membrane</keyword>
<name>A0A481YWY4_9VIRU</name>
<evidence type="ECO:0000256" key="3">
    <source>
        <dbReference type="ARBA" id="ARBA00022989"/>
    </source>
</evidence>
<dbReference type="InterPro" id="IPR006214">
    <property type="entry name" value="Bax_inhibitor_1-related"/>
</dbReference>
<accession>A0A481YWY4</accession>
<feature type="transmembrane region" description="Helical" evidence="5">
    <location>
        <begin position="184"/>
        <end position="203"/>
    </location>
</feature>
<dbReference type="EMBL" id="MK500369">
    <property type="protein sequence ID" value="QBK87732.1"/>
    <property type="molecule type" value="Genomic_DNA"/>
</dbReference>
<sequence>MNYSNLNRQLMVLAVLIVIVVFFVYTRSFKDDLPSCDGYITNVYLYVLLGLLITAFSVLFIAKRRYPITSTKSLLFFAIAIVALFALFMINPRNVLLNHAIWIGFLISISMSLYTIWRYSEYRGTLTSTLIITFLLVAGLTIIAYAKPEWVKLSWGTALTGALLAGILAWLVPMLFTNPKKMTNYYKGLSAIFVFIFMMLILYDTKLLRIKAQQCTVPDYPTDSLGLFLDIINLFSNVSLIR</sequence>
<reference evidence="6" key="1">
    <citation type="journal article" date="2019" name="MBio">
        <title>Virus Genomes from Deep Sea Sediments Expand the Ocean Megavirome and Support Independent Origins of Viral Gigantism.</title>
        <authorList>
            <person name="Backstrom D."/>
            <person name="Yutin N."/>
            <person name="Jorgensen S.L."/>
            <person name="Dharamshi J."/>
            <person name="Homa F."/>
            <person name="Zaremba-Niedwiedzka K."/>
            <person name="Spang A."/>
            <person name="Wolf Y.I."/>
            <person name="Koonin E.V."/>
            <person name="Ettema T.J."/>
        </authorList>
    </citation>
    <scope>NUCLEOTIDE SEQUENCE</scope>
</reference>
<evidence type="ECO:0000256" key="5">
    <source>
        <dbReference type="SAM" id="Phobius"/>
    </source>
</evidence>
<evidence type="ECO:0000313" key="6">
    <source>
        <dbReference type="EMBL" id="QBK87732.1"/>
    </source>
</evidence>
<feature type="transmembrane region" description="Helical" evidence="5">
    <location>
        <begin position="153"/>
        <end position="172"/>
    </location>
</feature>
<evidence type="ECO:0000256" key="4">
    <source>
        <dbReference type="ARBA" id="ARBA00023136"/>
    </source>
</evidence>
<evidence type="ECO:0000256" key="2">
    <source>
        <dbReference type="ARBA" id="ARBA00022692"/>
    </source>
</evidence>
<feature type="transmembrane region" description="Helical" evidence="5">
    <location>
        <begin position="74"/>
        <end position="90"/>
    </location>
</feature>